<dbReference type="Proteomes" id="UP000030759">
    <property type="component" value="Unassembled WGS sequence"/>
</dbReference>
<organism evidence="1 2">
    <name type="scientific">Cricetulus griseus</name>
    <name type="common">Chinese hamster</name>
    <name type="synonym">Cricetulus barabensis griseus</name>
    <dbReference type="NCBI Taxonomy" id="10029"/>
    <lineage>
        <taxon>Eukaryota</taxon>
        <taxon>Metazoa</taxon>
        <taxon>Chordata</taxon>
        <taxon>Craniata</taxon>
        <taxon>Vertebrata</taxon>
        <taxon>Euteleostomi</taxon>
        <taxon>Mammalia</taxon>
        <taxon>Eutheria</taxon>
        <taxon>Euarchontoglires</taxon>
        <taxon>Glires</taxon>
        <taxon>Rodentia</taxon>
        <taxon>Myomorpha</taxon>
        <taxon>Muroidea</taxon>
        <taxon>Cricetidae</taxon>
        <taxon>Cricetinae</taxon>
        <taxon>Cricetulus</taxon>
    </lineage>
</organism>
<accession>A0A061IKC6</accession>
<dbReference type="EMBL" id="KE667362">
    <property type="protein sequence ID" value="ERE86780.1"/>
    <property type="molecule type" value="Genomic_DNA"/>
</dbReference>
<evidence type="ECO:0000313" key="2">
    <source>
        <dbReference type="Proteomes" id="UP000030759"/>
    </source>
</evidence>
<name>A0A061IKC6_CRIGR</name>
<dbReference type="AlphaFoldDB" id="A0A061IKC6"/>
<protein>
    <submittedName>
        <fullName evidence="1">YTH domain family protein 3</fullName>
    </submittedName>
</protein>
<sequence>MDLTFFPGNADFFTWGKSRSQEQSTPNSAYSSSYGYSPSSLGRVIADGQTGFGNDTLTKVPGISSIEQGMIGLKIGGYLTAAVTKTVGRALSSSGMTNITINNVSPVSSAAPKPTSWAAIARKPAKTQPKLKPKGNVGIGASVVPPPPIKHKINI</sequence>
<evidence type="ECO:0000313" key="1">
    <source>
        <dbReference type="EMBL" id="ERE86780.1"/>
    </source>
</evidence>
<reference evidence="2" key="1">
    <citation type="journal article" date="2013" name="Nat. Biotechnol.">
        <title>Chinese hamster genome sequenced from sorted chromosomes.</title>
        <authorList>
            <person name="Brinkrolf K."/>
            <person name="Rupp O."/>
            <person name="Laux H."/>
            <person name="Kollin F."/>
            <person name="Ernst W."/>
            <person name="Linke B."/>
            <person name="Kofler R."/>
            <person name="Romand S."/>
            <person name="Hesse F."/>
            <person name="Budach W.E."/>
            <person name="Galosy S."/>
            <person name="Muller D."/>
            <person name="Noll T."/>
            <person name="Wienberg J."/>
            <person name="Jostock T."/>
            <person name="Leonard M."/>
            <person name="Grillari J."/>
            <person name="Tauch A."/>
            <person name="Goesmann A."/>
            <person name="Helk B."/>
            <person name="Mott J.E."/>
            <person name="Puhler A."/>
            <person name="Borth N."/>
        </authorList>
    </citation>
    <scope>NUCLEOTIDE SEQUENCE [LARGE SCALE GENOMIC DNA]</scope>
    <source>
        <strain evidence="2">17A/GY</strain>
    </source>
</reference>
<proteinExistence type="predicted"/>
<gene>
    <name evidence="1" type="ORF">H671_1g4268</name>
</gene>